<feature type="transmembrane region" description="Helical" evidence="1">
    <location>
        <begin position="241"/>
        <end position="261"/>
    </location>
</feature>
<name>A0A7D6A2Z0_PSEPU</name>
<keyword evidence="1" id="KW-1133">Transmembrane helix</keyword>
<dbReference type="Proteomes" id="UP000510934">
    <property type="component" value="Chromosome"/>
</dbReference>
<reference evidence="2 3" key="1">
    <citation type="journal article" date="2009" name="Mikrobiologiia">
        <title>[Phenanthren biodegradation and interaction of Pseudomonas putida BS3701 and Burkholderia sp.BS3702 in plant rhizosphere].</title>
        <authorList>
            <person name="Ovchinnikova A.A."/>
            <person name="Vetrova A.A."/>
            <person name="Filonov A.E."/>
            <person name="Boronin A.M."/>
        </authorList>
    </citation>
    <scope>NUCLEOTIDE SEQUENCE [LARGE SCALE GENOMIC DNA]</scope>
    <source>
        <strain evidence="2 3">BS3701</strain>
    </source>
</reference>
<dbReference type="AlphaFoldDB" id="A0A7D6A2Z0"/>
<dbReference type="EMBL" id="CP059052">
    <property type="protein sequence ID" value="QLJ15460.1"/>
    <property type="molecule type" value="Genomic_DNA"/>
</dbReference>
<dbReference type="RefSeq" id="WP_180689372.1">
    <property type="nucleotide sequence ID" value="NZ_CP059052.1"/>
</dbReference>
<feature type="transmembrane region" description="Helical" evidence="1">
    <location>
        <begin position="133"/>
        <end position="152"/>
    </location>
</feature>
<organism evidence="2 3">
    <name type="scientific">Pseudomonas putida</name>
    <name type="common">Arthrobacter siderocapsulatus</name>
    <dbReference type="NCBI Taxonomy" id="303"/>
    <lineage>
        <taxon>Bacteria</taxon>
        <taxon>Pseudomonadati</taxon>
        <taxon>Pseudomonadota</taxon>
        <taxon>Gammaproteobacteria</taxon>
        <taxon>Pseudomonadales</taxon>
        <taxon>Pseudomonadaceae</taxon>
        <taxon>Pseudomonas</taxon>
    </lineage>
</organism>
<keyword evidence="1" id="KW-0472">Membrane</keyword>
<proteinExistence type="predicted"/>
<protein>
    <submittedName>
        <fullName evidence="2">Uncharacterized protein</fullName>
    </submittedName>
</protein>
<evidence type="ECO:0000313" key="3">
    <source>
        <dbReference type="Proteomes" id="UP000510934"/>
    </source>
</evidence>
<gene>
    <name evidence="2" type="ORF">H0H12_05795</name>
</gene>
<evidence type="ECO:0000256" key="1">
    <source>
        <dbReference type="SAM" id="Phobius"/>
    </source>
</evidence>
<accession>A0A7D6A2Z0</accession>
<keyword evidence="1" id="KW-0812">Transmembrane</keyword>
<evidence type="ECO:0000313" key="2">
    <source>
        <dbReference type="EMBL" id="QLJ15460.1"/>
    </source>
</evidence>
<sequence length="264" mass="30639">MSAKVSTRFEKRFELNEENIRRIHDDIRKRIPPEHRNDIIFEVFREDSLVFRTAEADRLLSENNDSTQKIKELKIEYKDDSLNITLEFDAEKGARLTIDGEDRDKVFLIASDLREYIQKEVCHIRNNIFSKKYLLLGSAVFLAVFLLAIRWLSQQGFDANIDQILASTDSNVKLNHLINLLTAKQATDDRAMTVALFPVFFMLIIFIPGEKIYNYFFPGNIFLIGKQISVITNRRGSIRNLFWGGIVALLIAFGSGYYFLWLSK</sequence>
<feature type="transmembrane region" description="Helical" evidence="1">
    <location>
        <begin position="191"/>
        <end position="209"/>
    </location>
</feature>